<dbReference type="EMBL" id="QQAX01000003">
    <property type="protein sequence ID" value="RDI48072.1"/>
    <property type="molecule type" value="Genomic_DNA"/>
</dbReference>
<feature type="signal peptide" evidence="1">
    <location>
        <begin position="1"/>
        <end position="18"/>
    </location>
</feature>
<dbReference type="OrthoDB" id="8906462at2"/>
<proteinExistence type="predicted"/>
<keyword evidence="3" id="KW-1185">Reference proteome</keyword>
<keyword evidence="1" id="KW-0732">Signal</keyword>
<comment type="caution">
    <text evidence="2">The sequence shown here is derived from an EMBL/GenBank/DDBJ whole genome shotgun (WGS) entry which is preliminary data.</text>
</comment>
<dbReference type="InterPro" id="IPR021268">
    <property type="entry name" value="DUF2845"/>
</dbReference>
<accession>A0A370GWP6</accession>
<dbReference type="Pfam" id="PF11006">
    <property type="entry name" value="DUF2845"/>
    <property type="match status" value="1"/>
</dbReference>
<gene>
    <name evidence="2" type="ORF">C8D86_10337</name>
</gene>
<evidence type="ECO:0000313" key="2">
    <source>
        <dbReference type="EMBL" id="RDI48072.1"/>
    </source>
</evidence>
<name>A0A370GWP6_9COXI</name>
<evidence type="ECO:0000256" key="1">
    <source>
        <dbReference type="SAM" id="SignalP"/>
    </source>
</evidence>
<dbReference type="RefSeq" id="WP_114833551.1">
    <property type="nucleotide sequence ID" value="NZ_LR699114.1"/>
</dbReference>
<feature type="chain" id="PRO_5017018593" evidence="1">
    <location>
        <begin position="19"/>
        <end position="186"/>
    </location>
</feature>
<dbReference type="Proteomes" id="UP000254720">
    <property type="component" value="Unassembled WGS sequence"/>
</dbReference>
<organism evidence="2 3">
    <name type="scientific">Aquicella lusitana</name>
    <dbReference type="NCBI Taxonomy" id="254246"/>
    <lineage>
        <taxon>Bacteria</taxon>
        <taxon>Pseudomonadati</taxon>
        <taxon>Pseudomonadota</taxon>
        <taxon>Gammaproteobacteria</taxon>
        <taxon>Legionellales</taxon>
        <taxon>Coxiellaceae</taxon>
        <taxon>Aquicella</taxon>
    </lineage>
</organism>
<protein>
    <submittedName>
        <fullName evidence="2">Uncharacterized protein DUF2845</fullName>
    </submittedName>
</protein>
<reference evidence="2 3" key="1">
    <citation type="submission" date="2018-07" db="EMBL/GenBank/DDBJ databases">
        <title>Genomic Encyclopedia of Type Strains, Phase IV (KMG-IV): sequencing the most valuable type-strain genomes for metagenomic binning, comparative biology and taxonomic classification.</title>
        <authorList>
            <person name="Goeker M."/>
        </authorList>
    </citation>
    <scope>NUCLEOTIDE SEQUENCE [LARGE SCALE GENOMIC DNA]</scope>
    <source>
        <strain evidence="2 3">DSM 16500</strain>
    </source>
</reference>
<sequence>MKYFLLLSLLLISASLHALPCPNGRGILYKGDTVSEVLKQCGEPLEKRTTTRTIYTAEQWVYYRGHVFDRGFSQLIVSFKNDRVVSIYINDRYWLPVCRQAYIQLGNRLSTLQTSCGNWAYYTVNTNLCGGIFGIGDSTQRVAAVCGLPAERSPLETYTVEVTEFTYSGHDPQVIVFQDGRLIEWR</sequence>
<evidence type="ECO:0000313" key="3">
    <source>
        <dbReference type="Proteomes" id="UP000254720"/>
    </source>
</evidence>
<dbReference type="AlphaFoldDB" id="A0A370GWP6"/>